<dbReference type="Proteomes" id="UP000789525">
    <property type="component" value="Unassembled WGS sequence"/>
</dbReference>
<reference evidence="1" key="1">
    <citation type="submission" date="2021-06" db="EMBL/GenBank/DDBJ databases">
        <authorList>
            <person name="Kallberg Y."/>
            <person name="Tangrot J."/>
            <person name="Rosling A."/>
        </authorList>
    </citation>
    <scope>NUCLEOTIDE SEQUENCE</scope>
    <source>
        <strain evidence="1">CL356</strain>
    </source>
</reference>
<name>A0ACA9M119_9GLOM</name>
<keyword evidence="2" id="KW-1185">Reference proteome</keyword>
<organism evidence="1 2">
    <name type="scientific">Acaulospora colombiana</name>
    <dbReference type="NCBI Taxonomy" id="27376"/>
    <lineage>
        <taxon>Eukaryota</taxon>
        <taxon>Fungi</taxon>
        <taxon>Fungi incertae sedis</taxon>
        <taxon>Mucoromycota</taxon>
        <taxon>Glomeromycotina</taxon>
        <taxon>Glomeromycetes</taxon>
        <taxon>Diversisporales</taxon>
        <taxon>Acaulosporaceae</taxon>
        <taxon>Acaulospora</taxon>
    </lineage>
</organism>
<protein>
    <submittedName>
        <fullName evidence="1">12507_t:CDS:1</fullName>
    </submittedName>
</protein>
<comment type="caution">
    <text evidence="1">The sequence shown here is derived from an EMBL/GenBank/DDBJ whole genome shotgun (WGS) entry which is preliminary data.</text>
</comment>
<evidence type="ECO:0000313" key="2">
    <source>
        <dbReference type="Proteomes" id="UP000789525"/>
    </source>
</evidence>
<gene>
    <name evidence="1" type="ORF">ACOLOM_LOCUS5224</name>
</gene>
<dbReference type="EMBL" id="CAJVPT010009329">
    <property type="protein sequence ID" value="CAG8560757.1"/>
    <property type="molecule type" value="Genomic_DNA"/>
</dbReference>
<proteinExistence type="predicted"/>
<accession>A0ACA9M119</accession>
<sequence>MGKERSTKKERHNPLHVQLAEDETVKRKHPRAKFVTRNQQKNKEDEFVDPNLSRKILQIAREQQEELEVETGTHKEQMTYDQNALFSSLMNDESDQDDVSEDSDDYDHEELEIDETDQEILDKFLPSAPKARKTLADIIMEKIESQNMNKSASEGLKISFFFMAFDSFQRLFLKKNCYVDAEEKLRSLSINPKVVEVYSKYVSPWEGYIVSVELLASRYPLDLLELGHY</sequence>
<evidence type="ECO:0000313" key="1">
    <source>
        <dbReference type="EMBL" id="CAG8560757.1"/>
    </source>
</evidence>